<reference evidence="1" key="1">
    <citation type="submission" date="2018-11" db="EMBL/GenBank/DDBJ databases">
        <authorList>
            <consortium name="Pathogen Informatics"/>
        </authorList>
    </citation>
    <scope>NUCLEOTIDE SEQUENCE</scope>
</reference>
<gene>
    <name evidence="1" type="ORF">PXEA_LOCUS13339</name>
</gene>
<protein>
    <submittedName>
        <fullName evidence="1">Uncharacterized protein</fullName>
    </submittedName>
</protein>
<evidence type="ECO:0000313" key="2">
    <source>
        <dbReference type="Proteomes" id="UP000784294"/>
    </source>
</evidence>
<evidence type="ECO:0000313" key="1">
    <source>
        <dbReference type="EMBL" id="VEL19899.1"/>
    </source>
</evidence>
<dbReference type="OrthoDB" id="5403181at2759"/>
<dbReference type="EMBL" id="CAAALY010043792">
    <property type="protein sequence ID" value="VEL19899.1"/>
    <property type="molecule type" value="Genomic_DNA"/>
</dbReference>
<dbReference type="AlphaFoldDB" id="A0A448WTI0"/>
<organism evidence="1 2">
    <name type="scientific">Protopolystoma xenopodis</name>
    <dbReference type="NCBI Taxonomy" id="117903"/>
    <lineage>
        <taxon>Eukaryota</taxon>
        <taxon>Metazoa</taxon>
        <taxon>Spiralia</taxon>
        <taxon>Lophotrochozoa</taxon>
        <taxon>Platyhelminthes</taxon>
        <taxon>Monogenea</taxon>
        <taxon>Polyopisthocotylea</taxon>
        <taxon>Polystomatidea</taxon>
        <taxon>Polystomatidae</taxon>
        <taxon>Protopolystoma</taxon>
    </lineage>
</organism>
<dbReference type="Proteomes" id="UP000784294">
    <property type="component" value="Unassembled WGS sequence"/>
</dbReference>
<comment type="caution">
    <text evidence="1">The sequence shown here is derived from an EMBL/GenBank/DDBJ whole genome shotgun (WGS) entry which is preliminary data.</text>
</comment>
<name>A0A448WTI0_9PLAT</name>
<proteinExistence type="predicted"/>
<keyword evidence="2" id="KW-1185">Reference proteome</keyword>
<sequence length="83" mass="9612">MVAPKIMQRLHNAALKYPEWKARHEPEWRPWLITNVMLAEMPIINMHDVLNSPDFDVRERLNEMNITEEAATRSEEAATAAGN</sequence>
<accession>A0A448WTI0</accession>